<gene>
    <name evidence="2" type="ORF">SAMN02982931_02668</name>
</gene>
<dbReference type="EMBL" id="FMXQ01000005">
    <property type="protein sequence ID" value="SDB35637.1"/>
    <property type="molecule type" value="Genomic_DNA"/>
</dbReference>
<feature type="binding site" evidence="1">
    <location>
        <begin position="24"/>
        <end position="25"/>
    </location>
    <ligand>
        <name>substrate</name>
    </ligand>
</feature>
<dbReference type="SMART" id="SM00855">
    <property type="entry name" value="PGAM"/>
    <property type="match status" value="1"/>
</dbReference>
<evidence type="ECO:0000256" key="1">
    <source>
        <dbReference type="PIRSR" id="PIRSR613078-2"/>
    </source>
</evidence>
<evidence type="ECO:0000313" key="2">
    <source>
        <dbReference type="EMBL" id="SDB35637.1"/>
    </source>
</evidence>
<protein>
    <submittedName>
        <fullName evidence="2">Probable phosphoglycerate mutase</fullName>
    </submittedName>
</protein>
<feature type="binding site" evidence="1">
    <location>
        <position position="61"/>
    </location>
    <ligand>
        <name>substrate</name>
    </ligand>
</feature>
<dbReference type="InterPro" id="IPR029033">
    <property type="entry name" value="His_PPase_superfam"/>
</dbReference>
<dbReference type="RefSeq" id="WP_090876937.1">
    <property type="nucleotide sequence ID" value="NZ_FMXQ01000005.1"/>
</dbReference>
<dbReference type="InterPro" id="IPR013078">
    <property type="entry name" value="His_Pase_superF_clade-1"/>
</dbReference>
<dbReference type="PANTHER" id="PTHR48100">
    <property type="entry name" value="BROAD-SPECIFICITY PHOSPHATASE YOR283W-RELATED"/>
    <property type="match status" value="1"/>
</dbReference>
<keyword evidence="3" id="KW-1185">Reference proteome</keyword>
<dbReference type="SUPFAM" id="SSF53254">
    <property type="entry name" value="Phosphoglycerate mutase-like"/>
    <property type="match status" value="1"/>
</dbReference>
<dbReference type="Proteomes" id="UP000199071">
    <property type="component" value="Unassembled WGS sequence"/>
</dbReference>
<dbReference type="STRING" id="665467.SAMN02982931_02668"/>
<evidence type="ECO:0000313" key="3">
    <source>
        <dbReference type="Proteomes" id="UP000199071"/>
    </source>
</evidence>
<organism evidence="2 3">
    <name type="scientific">Bauldia litoralis</name>
    <dbReference type="NCBI Taxonomy" id="665467"/>
    <lineage>
        <taxon>Bacteria</taxon>
        <taxon>Pseudomonadati</taxon>
        <taxon>Pseudomonadota</taxon>
        <taxon>Alphaproteobacteria</taxon>
        <taxon>Hyphomicrobiales</taxon>
        <taxon>Kaistiaceae</taxon>
        <taxon>Bauldia</taxon>
    </lineage>
</organism>
<dbReference type="PANTHER" id="PTHR48100:SF15">
    <property type="entry name" value="SEDOHEPTULOSE 1,7-BISPHOSPHATASE"/>
    <property type="match status" value="1"/>
</dbReference>
<dbReference type="Pfam" id="PF00300">
    <property type="entry name" value="His_Phos_1"/>
    <property type="match status" value="1"/>
</dbReference>
<dbReference type="GO" id="GO:0101006">
    <property type="term" value="F:protein histidine phosphatase activity"/>
    <property type="evidence" value="ECO:0007669"/>
    <property type="project" value="TreeGrafter"/>
</dbReference>
<dbReference type="OrthoDB" id="9781415at2"/>
<dbReference type="AlphaFoldDB" id="A0A1G6CRZ4"/>
<proteinExistence type="predicted"/>
<name>A0A1G6CRZ4_9HYPH</name>
<accession>A0A1G6CRZ4</accession>
<reference evidence="2 3" key="1">
    <citation type="submission" date="2016-10" db="EMBL/GenBank/DDBJ databases">
        <authorList>
            <person name="de Groot N.N."/>
        </authorList>
    </citation>
    <scope>NUCLEOTIDE SEQUENCE [LARGE SCALE GENOMIC DNA]</scope>
    <source>
        <strain evidence="2 3">ATCC 35022</strain>
    </source>
</reference>
<dbReference type="GO" id="GO:0070297">
    <property type="term" value="P:regulation of phosphorelay signal transduction system"/>
    <property type="evidence" value="ECO:0007669"/>
    <property type="project" value="TreeGrafter"/>
</dbReference>
<sequence length="196" mass="21972">MDDHRELWLFRHGETEWSKSGQHTGRTDIPLDKAGEARARAIGRRLKGRPFSLVLSSPLIRAVETCRLAGYADGAELDNDLMEWDYGHYEGRKTADIRKERPGWLIWKGGVPGGETVDQVGERARRVIERALAADGDVALFAHAHILRILTACWLGLPPVNGQLFALGTATVSVLGFEHDYRVIVRWNQNSHLVEV</sequence>
<dbReference type="CDD" id="cd07067">
    <property type="entry name" value="HP_PGM_like"/>
    <property type="match status" value="1"/>
</dbReference>
<dbReference type="Gene3D" id="3.40.50.1240">
    <property type="entry name" value="Phosphoglycerate mutase-like"/>
    <property type="match status" value="1"/>
</dbReference>
<dbReference type="InterPro" id="IPR050275">
    <property type="entry name" value="PGM_Phosphatase"/>
</dbReference>